<feature type="chain" id="PRO_5047535638" evidence="2">
    <location>
        <begin position="22"/>
        <end position="172"/>
    </location>
</feature>
<feature type="compositionally biased region" description="Low complexity" evidence="1">
    <location>
        <begin position="61"/>
        <end position="87"/>
    </location>
</feature>
<comment type="caution">
    <text evidence="3">The sequence shown here is derived from an EMBL/GenBank/DDBJ whole genome shotgun (WGS) entry which is preliminary data.</text>
</comment>
<dbReference type="Proteomes" id="UP001365846">
    <property type="component" value="Unassembled WGS sequence"/>
</dbReference>
<reference evidence="3 4" key="1">
    <citation type="submission" date="2024-03" db="EMBL/GenBank/DDBJ databases">
        <title>Novel species of the genus Variovorax.</title>
        <authorList>
            <person name="Liu Q."/>
            <person name="Xin Y.-H."/>
        </authorList>
    </citation>
    <scope>NUCLEOTIDE SEQUENCE [LARGE SCALE GENOMIC DNA]</scope>
    <source>
        <strain evidence="3 4">KACC 18899</strain>
    </source>
</reference>
<evidence type="ECO:0000313" key="4">
    <source>
        <dbReference type="Proteomes" id="UP001365846"/>
    </source>
</evidence>
<dbReference type="RefSeq" id="WP_340355004.1">
    <property type="nucleotide sequence ID" value="NZ_JBBKZU010000001.1"/>
</dbReference>
<gene>
    <name evidence="3" type="ORF">WKW77_01225</name>
</gene>
<proteinExistence type="predicted"/>
<protein>
    <submittedName>
        <fullName evidence="3">DUF4124 domain-containing protein</fullName>
    </submittedName>
</protein>
<dbReference type="EMBL" id="JBBKZU010000001">
    <property type="protein sequence ID" value="MEJ8809670.1"/>
    <property type="molecule type" value="Genomic_DNA"/>
</dbReference>
<feature type="region of interest" description="Disordered" evidence="1">
    <location>
        <begin position="61"/>
        <end position="136"/>
    </location>
</feature>
<evidence type="ECO:0000256" key="2">
    <source>
        <dbReference type="SAM" id="SignalP"/>
    </source>
</evidence>
<accession>A0ABU8V7R9</accession>
<feature type="compositionally biased region" description="Basic and acidic residues" evidence="1">
    <location>
        <begin position="88"/>
        <end position="114"/>
    </location>
</feature>
<evidence type="ECO:0000313" key="3">
    <source>
        <dbReference type="EMBL" id="MEJ8809670.1"/>
    </source>
</evidence>
<feature type="compositionally biased region" description="Basic and acidic residues" evidence="1">
    <location>
        <begin position="121"/>
        <end position="131"/>
    </location>
</feature>
<organism evidence="3 4">
    <name type="scientific">Variovorax ureilyticus</name>
    <dbReference type="NCBI Taxonomy" id="1836198"/>
    <lineage>
        <taxon>Bacteria</taxon>
        <taxon>Pseudomonadati</taxon>
        <taxon>Pseudomonadota</taxon>
        <taxon>Betaproteobacteria</taxon>
        <taxon>Burkholderiales</taxon>
        <taxon>Comamonadaceae</taxon>
        <taxon>Variovorax</taxon>
    </lineage>
</organism>
<feature type="signal peptide" evidence="2">
    <location>
        <begin position="1"/>
        <end position="21"/>
    </location>
</feature>
<name>A0ABU8V7R9_9BURK</name>
<evidence type="ECO:0000256" key="1">
    <source>
        <dbReference type="SAM" id="MobiDB-lite"/>
    </source>
</evidence>
<keyword evidence="4" id="KW-1185">Reference proteome</keyword>
<keyword evidence="2" id="KW-0732">Signal</keyword>
<sequence>MKLAHLLVIGSVFLLPLGAQAQWQWIDKENKKVFSDQAPPVDIPEKNILRRPNTAKRLNFSTPAAAEGAGANAPSSAPAATAAAKPSGVDKELEEKARKAEEAEKAKQAAEEQKIAQARADNCKRAREGKATMDSGIRVARVNAQGEREIIDDDMRAAEQKRLQGVINSDCK</sequence>